<dbReference type="PANTHER" id="PTHR47236:SF4">
    <property type="entry name" value="GENE 9195-RELATED"/>
    <property type="match status" value="1"/>
</dbReference>
<dbReference type="Gene3D" id="2.10.50.10">
    <property type="entry name" value="Tumor Necrosis Factor Receptor, subunit A, domain 2"/>
    <property type="match status" value="1"/>
</dbReference>
<organism evidence="1 2">
    <name type="scientific">Stichopus japonicus</name>
    <name type="common">Sea cucumber</name>
    <dbReference type="NCBI Taxonomy" id="307972"/>
    <lineage>
        <taxon>Eukaryota</taxon>
        <taxon>Metazoa</taxon>
        <taxon>Echinodermata</taxon>
        <taxon>Eleutherozoa</taxon>
        <taxon>Echinozoa</taxon>
        <taxon>Holothuroidea</taxon>
        <taxon>Aspidochirotacea</taxon>
        <taxon>Aspidochirotida</taxon>
        <taxon>Stichopodidae</taxon>
        <taxon>Apostichopus</taxon>
    </lineage>
</organism>
<evidence type="ECO:0000313" key="2">
    <source>
        <dbReference type="Proteomes" id="UP000230750"/>
    </source>
</evidence>
<dbReference type="SMART" id="SM01411">
    <property type="entry name" value="Ephrin_rec_like"/>
    <property type="match status" value="3"/>
</dbReference>
<dbReference type="InterPro" id="IPR009030">
    <property type="entry name" value="Growth_fac_rcpt_cys_sf"/>
</dbReference>
<dbReference type="PANTHER" id="PTHR47236">
    <property type="entry name" value="GENE, 32742-RELATED-RELATED"/>
    <property type="match status" value="1"/>
</dbReference>
<dbReference type="AlphaFoldDB" id="A0A2G8JIZ4"/>
<accession>A0A2G8JIZ4</accession>
<dbReference type="STRING" id="307972.A0A2G8JIZ4"/>
<reference evidence="1 2" key="1">
    <citation type="journal article" date="2017" name="PLoS Biol.">
        <title>The sea cucumber genome provides insights into morphological evolution and visceral regeneration.</title>
        <authorList>
            <person name="Zhang X."/>
            <person name="Sun L."/>
            <person name="Yuan J."/>
            <person name="Sun Y."/>
            <person name="Gao Y."/>
            <person name="Zhang L."/>
            <person name="Li S."/>
            <person name="Dai H."/>
            <person name="Hamel J.F."/>
            <person name="Liu C."/>
            <person name="Yu Y."/>
            <person name="Liu S."/>
            <person name="Lin W."/>
            <person name="Guo K."/>
            <person name="Jin S."/>
            <person name="Xu P."/>
            <person name="Storey K.B."/>
            <person name="Huan P."/>
            <person name="Zhang T."/>
            <person name="Zhou Y."/>
            <person name="Zhang J."/>
            <person name="Lin C."/>
            <person name="Li X."/>
            <person name="Xing L."/>
            <person name="Huo D."/>
            <person name="Sun M."/>
            <person name="Wang L."/>
            <person name="Mercier A."/>
            <person name="Li F."/>
            <person name="Yang H."/>
            <person name="Xiang J."/>
        </authorList>
    </citation>
    <scope>NUCLEOTIDE SEQUENCE [LARGE SCALE GENOMIC DNA]</scope>
    <source>
        <strain evidence="1">Shaxun</strain>
        <tissue evidence="1">Muscle</tissue>
    </source>
</reference>
<dbReference type="OrthoDB" id="439917at2759"/>
<proteinExistence type="predicted"/>
<keyword evidence="2" id="KW-1185">Reference proteome</keyword>
<protein>
    <submittedName>
        <fullName evidence="1">Uncharacterized protein</fullName>
    </submittedName>
</protein>
<comment type="caution">
    <text evidence="1">The sequence shown here is derived from an EMBL/GenBank/DDBJ whole genome shotgun (WGS) entry which is preliminary data.</text>
</comment>
<dbReference type="Proteomes" id="UP000230750">
    <property type="component" value="Unassembled WGS sequence"/>
</dbReference>
<dbReference type="EMBL" id="MRZV01001830">
    <property type="protein sequence ID" value="PIK35708.1"/>
    <property type="molecule type" value="Genomic_DNA"/>
</dbReference>
<gene>
    <name evidence="1" type="ORF">BSL78_27464</name>
</gene>
<name>A0A2G8JIZ4_STIJA</name>
<evidence type="ECO:0000313" key="1">
    <source>
        <dbReference type="EMBL" id="PIK35708.1"/>
    </source>
</evidence>
<dbReference type="SUPFAM" id="SSF57184">
    <property type="entry name" value="Growth factor receptor domain"/>
    <property type="match status" value="1"/>
</dbReference>
<sequence>MSEFAYFTDPWNGECPAGYYCMEETDSPSACPEGTISPNLRLQSVDECLNCTAGYYCNETALTEVAGPCYASFYCPEGSTRPNQIVCPEGYYCPEATADPFSCPNGTFSNGTALEDVNDCFLCTPGYYCDGLALTEPTADCEPGYYCPLGSSHGKAVICPVGRYCPTGSDSPQECPAGTYMDHEGEAECEVCPEGYYCIPENAVVGVAFTTYDPCPMDSSVLMVRAMTGSPVRLAPMVQPGANSCRGVYPM</sequence>